<organism evidence="2 3">
    <name type="scientific">Corynebacterium felinum</name>
    <dbReference type="NCBI Taxonomy" id="131318"/>
    <lineage>
        <taxon>Bacteria</taxon>
        <taxon>Bacillati</taxon>
        <taxon>Actinomycetota</taxon>
        <taxon>Actinomycetes</taxon>
        <taxon>Mycobacteriales</taxon>
        <taxon>Corynebacteriaceae</taxon>
        <taxon>Corynebacterium</taxon>
    </lineage>
</organism>
<dbReference type="RefSeq" id="WP_277104404.1">
    <property type="nucleotide sequence ID" value="NZ_BAAAJS010000006.1"/>
</dbReference>
<accession>A0ABU2B738</accession>
<protein>
    <recommendedName>
        <fullName evidence="1">ABM domain-containing protein</fullName>
    </recommendedName>
</protein>
<evidence type="ECO:0000259" key="1">
    <source>
        <dbReference type="Pfam" id="PF03992"/>
    </source>
</evidence>
<dbReference type="Gene3D" id="3.30.70.100">
    <property type="match status" value="1"/>
</dbReference>
<name>A0ABU2B738_9CORY</name>
<dbReference type="Proteomes" id="UP001183619">
    <property type="component" value="Unassembled WGS sequence"/>
</dbReference>
<keyword evidence="3" id="KW-1185">Reference proteome</keyword>
<feature type="domain" description="ABM" evidence="1">
    <location>
        <begin position="126"/>
        <end position="170"/>
    </location>
</feature>
<dbReference type="EMBL" id="JAVDYF010000001">
    <property type="protein sequence ID" value="MDR7354216.1"/>
    <property type="molecule type" value="Genomic_DNA"/>
</dbReference>
<dbReference type="SUPFAM" id="SSF54909">
    <property type="entry name" value="Dimeric alpha+beta barrel"/>
    <property type="match status" value="1"/>
</dbReference>
<proteinExistence type="predicted"/>
<evidence type="ECO:0000313" key="2">
    <source>
        <dbReference type="EMBL" id="MDR7354216.1"/>
    </source>
</evidence>
<dbReference type="InterPro" id="IPR011008">
    <property type="entry name" value="Dimeric_a/b-barrel"/>
</dbReference>
<reference evidence="2 3" key="1">
    <citation type="submission" date="2023-07" db="EMBL/GenBank/DDBJ databases">
        <title>Sequencing the genomes of 1000 actinobacteria strains.</title>
        <authorList>
            <person name="Klenk H.-P."/>
        </authorList>
    </citation>
    <scope>NUCLEOTIDE SEQUENCE [LARGE SCALE GENOMIC DNA]</scope>
    <source>
        <strain evidence="2 3">DSM 44508</strain>
    </source>
</reference>
<gene>
    <name evidence="2" type="ORF">J2S37_000754</name>
</gene>
<dbReference type="InterPro" id="IPR007138">
    <property type="entry name" value="ABM_dom"/>
</dbReference>
<dbReference type="Pfam" id="PF03992">
    <property type="entry name" value="ABM"/>
    <property type="match status" value="1"/>
</dbReference>
<comment type="caution">
    <text evidence="2">The sequence shown here is derived from an EMBL/GenBank/DDBJ whole genome shotgun (WGS) entry which is preliminary data.</text>
</comment>
<evidence type="ECO:0000313" key="3">
    <source>
        <dbReference type="Proteomes" id="UP001183619"/>
    </source>
</evidence>
<sequence length="230" mass="26255">MIRILLLLDAAPPGLAEELPQLREQGISAELYRSIMPGENSHALILGLDSEEQAGAFITNLSEFPATKAVFTSADMECYQQQNFQLISNVWTPDSHPNSALAWPSRGKIRILIQGCYQPNPDMVALTAQEVRDTRREPGCEQYTWFENVELKHHWMLLELWSDQQIYDAHWFGRVRSVEYRGDSGRVPATPHRGAVSREFYRQQVFAFRYGRVEPATAANLSHTIVWPNP</sequence>